<protein>
    <recommendedName>
        <fullName evidence="2">histidine kinase</fullName>
        <ecNumber evidence="2">2.7.13.3</ecNumber>
    </recommendedName>
</protein>
<dbReference type="AlphaFoldDB" id="A0A6I6DHS3"/>
<dbReference type="GO" id="GO:0046983">
    <property type="term" value="F:protein dimerization activity"/>
    <property type="evidence" value="ECO:0007669"/>
    <property type="project" value="InterPro"/>
</dbReference>
<sequence>MKKQRLMQILEGSKLGFWEWNVQSGDLLINDLWINILGYDLDEVKSDISSWVELVHHNDRNKLLKKINKLLKGESDLEFEEIEYRIQSKSGEWKWVSTRGKVIEKGDSGEVTVIAGTHSDITRRIKAEKQLKQINQELFALNTISQAMSRSNSLEDIASLLHSLFIETKAFPGGALYFNNIGETKIKRNMDWGLTKDILDFLPQLSVVSHYYEPQNDINLNAKIFQLINEIPSEINVEDYWKSCLAIPIISDQQMQGILFLFDTKYIEVNNHDQIFLKSIGQIIGVAYRKICLFEQVQDFSKQMQLLSQQLIYVQEQERKHLSRELHDQIGQLLTVLKINLQQINSQGYSEDNIEKSIDLVNNVLEDVKDLSFSLRPVLLDDLGLESALRWHLDKYAQHTGIHFNLNSNLGDIRFSSDLEISCYRIVQEAITNAIKHANPTKINIKIKYNNKHLKVLIQNDGQGFDVDLKLKEGVYQKSLGLIGMQERVALFGGELKIISSSLGDGTTVKVTFTVPPENKKRKGG</sequence>
<dbReference type="GO" id="GO:0000155">
    <property type="term" value="F:phosphorelay sensor kinase activity"/>
    <property type="evidence" value="ECO:0007669"/>
    <property type="project" value="InterPro"/>
</dbReference>
<dbReference type="InterPro" id="IPR036890">
    <property type="entry name" value="HATPase_C_sf"/>
</dbReference>
<name>A0A6I6DHS3_9FIRM</name>
<evidence type="ECO:0000256" key="5">
    <source>
        <dbReference type="ARBA" id="ARBA00022741"/>
    </source>
</evidence>
<evidence type="ECO:0000256" key="2">
    <source>
        <dbReference type="ARBA" id="ARBA00012438"/>
    </source>
</evidence>
<evidence type="ECO:0000259" key="10">
    <source>
        <dbReference type="PROSITE" id="PS50113"/>
    </source>
</evidence>
<evidence type="ECO:0000256" key="1">
    <source>
        <dbReference type="ARBA" id="ARBA00000085"/>
    </source>
</evidence>
<evidence type="ECO:0000256" key="8">
    <source>
        <dbReference type="ARBA" id="ARBA00023012"/>
    </source>
</evidence>
<dbReference type="SMART" id="SM00091">
    <property type="entry name" value="PAS"/>
    <property type="match status" value="1"/>
</dbReference>
<dbReference type="PROSITE" id="PS50112">
    <property type="entry name" value="PAS"/>
    <property type="match status" value="1"/>
</dbReference>
<dbReference type="CDD" id="cd16917">
    <property type="entry name" value="HATPase_UhpB-NarQ-NarX-like"/>
    <property type="match status" value="1"/>
</dbReference>
<feature type="domain" description="PAS" evidence="9">
    <location>
        <begin position="2"/>
        <end position="74"/>
    </location>
</feature>
<dbReference type="InterPro" id="IPR050482">
    <property type="entry name" value="Sensor_HK_TwoCompSys"/>
</dbReference>
<dbReference type="PROSITE" id="PS50113">
    <property type="entry name" value="PAC"/>
    <property type="match status" value="1"/>
</dbReference>
<feature type="domain" description="PAC" evidence="10">
    <location>
        <begin position="80"/>
        <end position="133"/>
    </location>
</feature>
<dbReference type="InterPro" id="IPR000700">
    <property type="entry name" value="PAS-assoc_C"/>
</dbReference>
<proteinExistence type="predicted"/>
<keyword evidence="7" id="KW-0067">ATP-binding</keyword>
<dbReference type="SUPFAM" id="SSF55874">
    <property type="entry name" value="ATPase domain of HSP90 chaperone/DNA topoisomerase II/histidine kinase"/>
    <property type="match status" value="1"/>
</dbReference>
<keyword evidence="5" id="KW-0547">Nucleotide-binding</keyword>
<dbReference type="InterPro" id="IPR029016">
    <property type="entry name" value="GAF-like_dom_sf"/>
</dbReference>
<dbReference type="EC" id="2.7.13.3" evidence="2"/>
<dbReference type="PANTHER" id="PTHR24421">
    <property type="entry name" value="NITRATE/NITRITE SENSOR PROTEIN NARX-RELATED"/>
    <property type="match status" value="1"/>
</dbReference>
<keyword evidence="12" id="KW-1185">Reference proteome</keyword>
<dbReference type="EMBL" id="CP046457">
    <property type="protein sequence ID" value="QGT99823.1"/>
    <property type="molecule type" value="Genomic_DNA"/>
</dbReference>
<dbReference type="InterPro" id="IPR003594">
    <property type="entry name" value="HATPase_dom"/>
</dbReference>
<evidence type="ECO:0000256" key="4">
    <source>
        <dbReference type="ARBA" id="ARBA00022679"/>
    </source>
</evidence>
<evidence type="ECO:0000256" key="6">
    <source>
        <dbReference type="ARBA" id="ARBA00022777"/>
    </source>
</evidence>
<dbReference type="Pfam" id="PF07730">
    <property type="entry name" value="HisKA_3"/>
    <property type="match status" value="1"/>
</dbReference>
<reference evidence="12" key="1">
    <citation type="journal article" date="2019" name="Microbiology">
        <title>Complete Genome Sequence of an Uncultured Bacterium of the Candidate Phylum Bipolaricaulota.</title>
        <authorList>
            <person name="Kadnikov V.V."/>
            <person name="Mardanov A.V."/>
            <person name="Beletsky A.V."/>
            <person name="Frank Y.A."/>
            <person name="Karnachuk O.V."/>
            <person name="Ravin N.V."/>
        </authorList>
    </citation>
    <scope>NUCLEOTIDE SEQUENCE [LARGE SCALE GENOMIC DNA]</scope>
</reference>
<evidence type="ECO:0000313" key="11">
    <source>
        <dbReference type="EMBL" id="QGT99823.1"/>
    </source>
</evidence>
<dbReference type="GO" id="GO:0016020">
    <property type="term" value="C:membrane"/>
    <property type="evidence" value="ECO:0007669"/>
    <property type="project" value="InterPro"/>
</dbReference>
<dbReference type="Proteomes" id="UP000426444">
    <property type="component" value="Chromosome"/>
</dbReference>
<dbReference type="NCBIfam" id="TIGR00229">
    <property type="entry name" value="sensory_box"/>
    <property type="match status" value="1"/>
</dbReference>
<dbReference type="InterPro" id="IPR000014">
    <property type="entry name" value="PAS"/>
</dbReference>
<dbReference type="KEGG" id="salq:SYNTR_1230"/>
<organism evidence="11 12">
    <name type="scientific">Candidatus Syntrophocurvum alkaliphilum</name>
    <dbReference type="NCBI Taxonomy" id="2293317"/>
    <lineage>
        <taxon>Bacteria</taxon>
        <taxon>Bacillati</taxon>
        <taxon>Bacillota</taxon>
        <taxon>Clostridia</taxon>
        <taxon>Eubacteriales</taxon>
        <taxon>Syntrophomonadaceae</taxon>
        <taxon>Candidatus Syntrophocurvum</taxon>
    </lineage>
</organism>
<dbReference type="InterPro" id="IPR011712">
    <property type="entry name" value="Sig_transdc_His_kin_sub3_dim/P"/>
</dbReference>
<evidence type="ECO:0000313" key="12">
    <source>
        <dbReference type="Proteomes" id="UP000426444"/>
    </source>
</evidence>
<dbReference type="InterPro" id="IPR035965">
    <property type="entry name" value="PAS-like_dom_sf"/>
</dbReference>
<dbReference type="SUPFAM" id="SSF55785">
    <property type="entry name" value="PYP-like sensor domain (PAS domain)"/>
    <property type="match status" value="1"/>
</dbReference>
<dbReference type="CDD" id="cd00130">
    <property type="entry name" value="PAS"/>
    <property type="match status" value="1"/>
</dbReference>
<keyword evidence="4" id="KW-0808">Transferase</keyword>
<evidence type="ECO:0000259" key="9">
    <source>
        <dbReference type="PROSITE" id="PS50112"/>
    </source>
</evidence>
<accession>A0A6I6DHS3</accession>
<dbReference type="SMART" id="SM00086">
    <property type="entry name" value="PAC"/>
    <property type="match status" value="1"/>
</dbReference>
<dbReference type="Pfam" id="PF08447">
    <property type="entry name" value="PAS_3"/>
    <property type="match status" value="1"/>
</dbReference>
<keyword evidence="8" id="KW-0902">Two-component regulatory system</keyword>
<dbReference type="InterPro" id="IPR013655">
    <property type="entry name" value="PAS_fold_3"/>
</dbReference>
<dbReference type="GO" id="GO:0005524">
    <property type="term" value="F:ATP binding"/>
    <property type="evidence" value="ECO:0007669"/>
    <property type="project" value="UniProtKB-KW"/>
</dbReference>
<dbReference type="RefSeq" id="WP_197079038.1">
    <property type="nucleotide sequence ID" value="NZ_CP046457.1"/>
</dbReference>
<dbReference type="Gene3D" id="3.30.565.10">
    <property type="entry name" value="Histidine kinase-like ATPase, C-terminal domain"/>
    <property type="match status" value="1"/>
</dbReference>
<evidence type="ECO:0000256" key="3">
    <source>
        <dbReference type="ARBA" id="ARBA00022553"/>
    </source>
</evidence>
<dbReference type="Gene3D" id="3.30.450.40">
    <property type="match status" value="1"/>
</dbReference>
<dbReference type="Pfam" id="PF02518">
    <property type="entry name" value="HATPase_c"/>
    <property type="match status" value="1"/>
</dbReference>
<dbReference type="InterPro" id="IPR001610">
    <property type="entry name" value="PAC"/>
</dbReference>
<dbReference type="Gene3D" id="3.30.450.20">
    <property type="entry name" value="PAS domain"/>
    <property type="match status" value="1"/>
</dbReference>
<keyword evidence="6" id="KW-0418">Kinase</keyword>
<dbReference type="PANTHER" id="PTHR24421:SF10">
    <property type="entry name" value="NITRATE_NITRITE SENSOR PROTEIN NARQ"/>
    <property type="match status" value="1"/>
</dbReference>
<gene>
    <name evidence="11" type="ORF">SYNTR_1230</name>
</gene>
<dbReference type="Gene3D" id="1.20.5.1930">
    <property type="match status" value="1"/>
</dbReference>
<dbReference type="SUPFAM" id="SSF55781">
    <property type="entry name" value="GAF domain-like"/>
    <property type="match status" value="1"/>
</dbReference>
<comment type="catalytic activity">
    <reaction evidence="1">
        <text>ATP + protein L-histidine = ADP + protein N-phospho-L-histidine.</text>
        <dbReference type="EC" id="2.7.13.3"/>
    </reaction>
</comment>
<keyword evidence="3" id="KW-0597">Phosphoprotein</keyword>
<evidence type="ECO:0000256" key="7">
    <source>
        <dbReference type="ARBA" id="ARBA00022840"/>
    </source>
</evidence>
<dbReference type="SMART" id="SM00387">
    <property type="entry name" value="HATPase_c"/>
    <property type="match status" value="1"/>
</dbReference>